<sequence>MLLFVAAGLTTMAALDVWIEVGGGRGLGLALAVMLPAAASLAAGLAAGRWPTRGLWFGLLVLEVLYLFWQLGRIGDGDAMGVVGLAFPVAILILVCRSSARAYFRTAGA</sequence>
<keyword evidence="1" id="KW-0812">Transmembrane</keyword>
<feature type="transmembrane region" description="Helical" evidence="1">
    <location>
        <begin position="29"/>
        <end position="47"/>
    </location>
</feature>
<evidence type="ECO:0000313" key="3">
    <source>
        <dbReference type="Proteomes" id="UP000572680"/>
    </source>
</evidence>
<feature type="transmembrane region" description="Helical" evidence="1">
    <location>
        <begin position="54"/>
        <end position="72"/>
    </location>
</feature>
<dbReference type="RefSeq" id="WP_220510411.1">
    <property type="nucleotide sequence ID" value="NZ_JACJIA010000017.1"/>
</dbReference>
<dbReference type="Proteomes" id="UP000572680">
    <property type="component" value="Unassembled WGS sequence"/>
</dbReference>
<keyword evidence="3" id="KW-1185">Reference proteome</keyword>
<evidence type="ECO:0000313" key="2">
    <source>
        <dbReference type="EMBL" id="MBA8956638.1"/>
    </source>
</evidence>
<proteinExistence type="predicted"/>
<keyword evidence="1" id="KW-1133">Transmembrane helix</keyword>
<comment type="caution">
    <text evidence="2">The sequence shown here is derived from an EMBL/GenBank/DDBJ whole genome shotgun (WGS) entry which is preliminary data.</text>
</comment>
<dbReference type="AlphaFoldDB" id="A0A7W3QRR1"/>
<reference evidence="2 3" key="1">
    <citation type="submission" date="2020-08" db="EMBL/GenBank/DDBJ databases">
        <title>Genomic Encyclopedia of Type Strains, Phase IV (KMG-IV): sequencing the most valuable type-strain genomes for metagenomic binning, comparative biology and taxonomic classification.</title>
        <authorList>
            <person name="Goeker M."/>
        </authorList>
    </citation>
    <scope>NUCLEOTIDE SEQUENCE [LARGE SCALE GENOMIC DNA]</scope>
    <source>
        <strain evidence="2 3">DSM 44197</strain>
    </source>
</reference>
<name>A0A7W3QRR1_ACTNM</name>
<organism evidence="2 3">
    <name type="scientific">Actinomadura namibiensis</name>
    <dbReference type="NCBI Taxonomy" id="182080"/>
    <lineage>
        <taxon>Bacteria</taxon>
        <taxon>Bacillati</taxon>
        <taxon>Actinomycetota</taxon>
        <taxon>Actinomycetes</taxon>
        <taxon>Streptosporangiales</taxon>
        <taxon>Thermomonosporaceae</taxon>
        <taxon>Actinomadura</taxon>
    </lineage>
</organism>
<feature type="transmembrane region" description="Helical" evidence="1">
    <location>
        <begin position="78"/>
        <end position="96"/>
    </location>
</feature>
<gene>
    <name evidence="2" type="ORF">HNR61_008327</name>
</gene>
<accession>A0A7W3QRR1</accession>
<evidence type="ECO:0000256" key="1">
    <source>
        <dbReference type="SAM" id="Phobius"/>
    </source>
</evidence>
<keyword evidence="1" id="KW-0472">Membrane</keyword>
<dbReference type="EMBL" id="JACJIA010000017">
    <property type="protein sequence ID" value="MBA8956638.1"/>
    <property type="molecule type" value="Genomic_DNA"/>
</dbReference>
<protein>
    <submittedName>
        <fullName evidence="2">Uncharacterized protein</fullName>
    </submittedName>
</protein>